<dbReference type="EMBL" id="CH482253">
    <property type="protein sequence ID" value="EDW49704.1"/>
    <property type="molecule type" value="Genomic_DNA"/>
</dbReference>
<dbReference type="GO" id="GO:0005385">
    <property type="term" value="F:zinc ion transmembrane transporter activity"/>
    <property type="evidence" value="ECO:0007669"/>
    <property type="project" value="EnsemblMetazoa"/>
</dbReference>
<dbReference type="GO" id="GO:0035147">
    <property type="term" value="P:branch fusion, open tracheal system"/>
    <property type="evidence" value="ECO:0007669"/>
    <property type="project" value="EnsemblMetazoa"/>
</dbReference>
<dbReference type="GO" id="GO:0007417">
    <property type="term" value="P:central nervous system development"/>
    <property type="evidence" value="ECO:0007669"/>
    <property type="project" value="EnsemblMetazoa"/>
</dbReference>
<reference evidence="2 3" key="1">
    <citation type="journal article" date="2007" name="Nature">
        <title>Evolution of genes and genomes on the Drosophila phylogeny.</title>
        <authorList>
            <consortium name="Drosophila 12 Genomes Consortium"/>
            <person name="Clark A.G."/>
            <person name="Eisen M.B."/>
            <person name="Smith D.R."/>
            <person name="Bergman C.M."/>
            <person name="Oliver B."/>
            <person name="Markow T.A."/>
            <person name="Kaufman T.C."/>
            <person name="Kellis M."/>
            <person name="Gelbart W."/>
            <person name="Iyer V.N."/>
            <person name="Pollard D.A."/>
            <person name="Sackton T.B."/>
            <person name="Larracuente A.M."/>
            <person name="Singh N.D."/>
            <person name="Abad J.P."/>
            <person name="Abt D.N."/>
            <person name="Adryan B."/>
            <person name="Aguade M."/>
            <person name="Akashi H."/>
            <person name="Anderson W.W."/>
            <person name="Aquadro C.F."/>
            <person name="Ardell D.H."/>
            <person name="Arguello R."/>
            <person name="Artieri C.G."/>
            <person name="Barbash D.A."/>
            <person name="Barker D."/>
            <person name="Barsanti P."/>
            <person name="Batterham P."/>
            <person name="Batzoglou S."/>
            <person name="Begun D."/>
            <person name="Bhutkar A."/>
            <person name="Blanco E."/>
            <person name="Bosak S.A."/>
            <person name="Bradley R.K."/>
            <person name="Brand A.D."/>
            <person name="Brent M.R."/>
            <person name="Brooks A.N."/>
            <person name="Brown R.H."/>
            <person name="Butlin R.K."/>
            <person name="Caggese C."/>
            <person name="Calvi B.R."/>
            <person name="Bernardo de Carvalho A."/>
            <person name="Caspi A."/>
            <person name="Castrezana S."/>
            <person name="Celniker S.E."/>
            <person name="Chang J.L."/>
            <person name="Chapple C."/>
            <person name="Chatterji S."/>
            <person name="Chinwalla A."/>
            <person name="Civetta A."/>
            <person name="Clifton S.W."/>
            <person name="Comeron J.M."/>
            <person name="Costello J.C."/>
            <person name="Coyne J.A."/>
            <person name="Daub J."/>
            <person name="David R.G."/>
            <person name="Delcher A.L."/>
            <person name="Delehaunty K."/>
            <person name="Do C.B."/>
            <person name="Ebling H."/>
            <person name="Edwards K."/>
            <person name="Eickbush T."/>
            <person name="Evans J.D."/>
            <person name="Filipski A."/>
            <person name="Findeiss S."/>
            <person name="Freyhult E."/>
            <person name="Fulton L."/>
            <person name="Fulton R."/>
            <person name="Garcia A.C."/>
            <person name="Gardiner A."/>
            <person name="Garfield D.A."/>
            <person name="Garvin B.E."/>
            <person name="Gibson G."/>
            <person name="Gilbert D."/>
            <person name="Gnerre S."/>
            <person name="Godfrey J."/>
            <person name="Good R."/>
            <person name="Gotea V."/>
            <person name="Gravely B."/>
            <person name="Greenberg A.J."/>
            <person name="Griffiths-Jones S."/>
            <person name="Gross S."/>
            <person name="Guigo R."/>
            <person name="Gustafson E.A."/>
            <person name="Haerty W."/>
            <person name="Hahn M.W."/>
            <person name="Halligan D.L."/>
            <person name="Halpern A.L."/>
            <person name="Halter G.M."/>
            <person name="Han M.V."/>
            <person name="Heger A."/>
            <person name="Hillier L."/>
            <person name="Hinrichs A.S."/>
            <person name="Holmes I."/>
            <person name="Hoskins R.A."/>
            <person name="Hubisz M.J."/>
            <person name="Hultmark D."/>
            <person name="Huntley M.A."/>
            <person name="Jaffe D.B."/>
            <person name="Jagadeeshan S."/>
            <person name="Jeck W.R."/>
            <person name="Johnson J."/>
            <person name="Jones C.D."/>
            <person name="Jordan W.C."/>
            <person name="Karpen G.H."/>
            <person name="Kataoka E."/>
            <person name="Keightley P.D."/>
            <person name="Kheradpour P."/>
            <person name="Kirkness E.F."/>
            <person name="Koerich L.B."/>
            <person name="Kristiansen K."/>
            <person name="Kudrna D."/>
            <person name="Kulathinal R.J."/>
            <person name="Kumar S."/>
            <person name="Kwok R."/>
            <person name="Lander E."/>
            <person name="Langley C.H."/>
            <person name="Lapoint R."/>
            <person name="Lazzaro B.P."/>
            <person name="Lee S.J."/>
            <person name="Levesque L."/>
            <person name="Li R."/>
            <person name="Lin C.F."/>
            <person name="Lin M.F."/>
            <person name="Lindblad-Toh K."/>
            <person name="Llopart A."/>
            <person name="Long M."/>
            <person name="Low L."/>
            <person name="Lozovsky E."/>
            <person name="Lu J."/>
            <person name="Luo M."/>
            <person name="Machado C.A."/>
            <person name="Makalowski W."/>
            <person name="Marzo M."/>
            <person name="Matsuda M."/>
            <person name="Matzkin L."/>
            <person name="McAllister B."/>
            <person name="McBride C.S."/>
            <person name="McKernan B."/>
            <person name="McKernan K."/>
            <person name="Mendez-Lago M."/>
            <person name="Minx P."/>
            <person name="Mollenhauer M.U."/>
            <person name="Montooth K."/>
            <person name="Mount S.M."/>
            <person name="Mu X."/>
            <person name="Myers E."/>
            <person name="Negre B."/>
            <person name="Newfeld S."/>
            <person name="Nielsen R."/>
            <person name="Noor M.A."/>
            <person name="O'Grady P."/>
            <person name="Pachter L."/>
            <person name="Papaceit M."/>
            <person name="Parisi M.J."/>
            <person name="Parisi M."/>
            <person name="Parts L."/>
            <person name="Pedersen J.S."/>
            <person name="Pesole G."/>
            <person name="Phillippy A.M."/>
            <person name="Ponting C.P."/>
            <person name="Pop M."/>
            <person name="Porcelli D."/>
            <person name="Powell J.R."/>
            <person name="Prohaska S."/>
            <person name="Pruitt K."/>
            <person name="Puig M."/>
            <person name="Quesneville H."/>
            <person name="Ram K.R."/>
            <person name="Rand D."/>
            <person name="Rasmussen M.D."/>
            <person name="Reed L.K."/>
            <person name="Reenan R."/>
            <person name="Reily A."/>
            <person name="Remington K.A."/>
            <person name="Rieger T.T."/>
            <person name="Ritchie M.G."/>
            <person name="Robin C."/>
            <person name="Rogers Y.H."/>
            <person name="Rohde C."/>
            <person name="Rozas J."/>
            <person name="Rubenfield M.J."/>
            <person name="Ruiz A."/>
            <person name="Russo S."/>
            <person name="Salzberg S.L."/>
            <person name="Sanchez-Gracia A."/>
            <person name="Saranga D.J."/>
            <person name="Sato H."/>
            <person name="Schaeffer S.W."/>
            <person name="Schatz M.C."/>
            <person name="Schlenke T."/>
            <person name="Schwartz R."/>
            <person name="Segarra C."/>
            <person name="Singh R.S."/>
            <person name="Sirot L."/>
            <person name="Sirota M."/>
            <person name="Sisneros N.B."/>
            <person name="Smith C.D."/>
            <person name="Smith T.F."/>
            <person name="Spieth J."/>
            <person name="Stage D.E."/>
            <person name="Stark A."/>
            <person name="Stephan W."/>
            <person name="Strausberg R.L."/>
            <person name="Strempel S."/>
            <person name="Sturgill D."/>
            <person name="Sutton G."/>
            <person name="Sutton G.G."/>
            <person name="Tao W."/>
            <person name="Teichmann S."/>
            <person name="Tobari Y.N."/>
            <person name="Tomimura Y."/>
            <person name="Tsolas J.M."/>
            <person name="Valente V.L."/>
            <person name="Venter E."/>
            <person name="Venter J.C."/>
            <person name="Vicario S."/>
            <person name="Vieira F.G."/>
            <person name="Vilella A.J."/>
            <person name="Villasante A."/>
            <person name="Walenz B."/>
            <person name="Wang J."/>
            <person name="Wasserman M."/>
            <person name="Watts T."/>
            <person name="Wilson D."/>
            <person name="Wilson R.K."/>
            <person name="Wing R.A."/>
            <person name="Wolfner M.F."/>
            <person name="Wong A."/>
            <person name="Wong G.K."/>
            <person name="Wu C.I."/>
            <person name="Wu G."/>
            <person name="Yamamoto D."/>
            <person name="Yang H.P."/>
            <person name="Yang S.P."/>
            <person name="Yorke J.A."/>
            <person name="Yoshida K."/>
            <person name="Zdobnov E."/>
            <person name="Zhang P."/>
            <person name="Zhang Y."/>
            <person name="Zimin A.V."/>
            <person name="Baldwin J."/>
            <person name="Abdouelleil A."/>
            <person name="Abdulkadir J."/>
            <person name="Abebe A."/>
            <person name="Abera B."/>
            <person name="Abreu J."/>
            <person name="Acer S.C."/>
            <person name="Aftuck L."/>
            <person name="Alexander A."/>
            <person name="An P."/>
            <person name="Anderson E."/>
            <person name="Anderson S."/>
            <person name="Arachi H."/>
            <person name="Azer M."/>
            <person name="Bachantsang P."/>
            <person name="Barry A."/>
            <person name="Bayul T."/>
            <person name="Berlin A."/>
            <person name="Bessette D."/>
            <person name="Bloom T."/>
            <person name="Blye J."/>
            <person name="Boguslavskiy L."/>
            <person name="Bonnet C."/>
            <person name="Boukhgalter B."/>
            <person name="Bourzgui I."/>
            <person name="Brown A."/>
            <person name="Cahill P."/>
            <person name="Channer S."/>
            <person name="Cheshatsang Y."/>
            <person name="Chuda L."/>
            <person name="Citroen M."/>
            <person name="Collymore A."/>
            <person name="Cooke P."/>
            <person name="Costello M."/>
            <person name="D'Aco K."/>
            <person name="Daza R."/>
            <person name="De Haan G."/>
            <person name="DeGray S."/>
            <person name="DeMaso C."/>
            <person name="Dhargay N."/>
            <person name="Dooley K."/>
            <person name="Dooley E."/>
            <person name="Doricent M."/>
            <person name="Dorje P."/>
            <person name="Dorjee K."/>
            <person name="Dupes A."/>
            <person name="Elong R."/>
            <person name="Falk J."/>
            <person name="Farina A."/>
            <person name="Faro S."/>
            <person name="Ferguson D."/>
            <person name="Fisher S."/>
            <person name="Foley C.D."/>
            <person name="Franke A."/>
            <person name="Friedrich D."/>
            <person name="Gadbois L."/>
            <person name="Gearin G."/>
            <person name="Gearin C.R."/>
            <person name="Giannoukos G."/>
            <person name="Goode T."/>
            <person name="Graham J."/>
            <person name="Grandbois E."/>
            <person name="Grewal S."/>
            <person name="Gyaltsen K."/>
            <person name="Hafez N."/>
            <person name="Hagos B."/>
            <person name="Hall J."/>
            <person name="Henson C."/>
            <person name="Hollinger A."/>
            <person name="Honan T."/>
            <person name="Huard M.D."/>
            <person name="Hughes L."/>
            <person name="Hurhula B."/>
            <person name="Husby M.E."/>
            <person name="Kamat A."/>
            <person name="Kanga B."/>
            <person name="Kashin S."/>
            <person name="Khazanovich D."/>
            <person name="Kisner P."/>
            <person name="Lance K."/>
            <person name="Lara M."/>
            <person name="Lee W."/>
            <person name="Lennon N."/>
            <person name="Letendre F."/>
            <person name="LeVine R."/>
            <person name="Lipovsky A."/>
            <person name="Liu X."/>
            <person name="Liu J."/>
            <person name="Liu S."/>
            <person name="Lokyitsang T."/>
            <person name="Lokyitsang Y."/>
            <person name="Lubonja R."/>
            <person name="Lui A."/>
            <person name="MacDonald P."/>
            <person name="Magnisalis V."/>
            <person name="Maru K."/>
            <person name="Matthews C."/>
            <person name="McCusker W."/>
            <person name="McDonough S."/>
            <person name="Mehta T."/>
            <person name="Meldrim J."/>
            <person name="Meneus L."/>
            <person name="Mihai O."/>
            <person name="Mihalev A."/>
            <person name="Mihova T."/>
            <person name="Mittelman R."/>
            <person name="Mlenga V."/>
            <person name="Montmayeur A."/>
            <person name="Mulrain L."/>
            <person name="Navidi A."/>
            <person name="Naylor J."/>
            <person name="Negash T."/>
            <person name="Nguyen T."/>
            <person name="Nguyen N."/>
            <person name="Nicol R."/>
            <person name="Norbu C."/>
            <person name="Norbu N."/>
            <person name="Novod N."/>
            <person name="O'Neill B."/>
            <person name="Osman S."/>
            <person name="Markiewicz E."/>
            <person name="Oyono O.L."/>
            <person name="Patti C."/>
            <person name="Phunkhang P."/>
            <person name="Pierre F."/>
            <person name="Priest M."/>
            <person name="Raghuraman S."/>
            <person name="Rege F."/>
            <person name="Reyes R."/>
            <person name="Rise C."/>
            <person name="Rogov P."/>
            <person name="Ross K."/>
            <person name="Ryan E."/>
            <person name="Settipalli S."/>
            <person name="Shea T."/>
            <person name="Sherpa N."/>
            <person name="Shi L."/>
            <person name="Shih D."/>
            <person name="Sparrow T."/>
            <person name="Spaulding J."/>
            <person name="Stalker J."/>
            <person name="Stange-Thomann N."/>
            <person name="Stavropoulos S."/>
            <person name="Stone C."/>
            <person name="Strader C."/>
            <person name="Tesfaye S."/>
            <person name="Thomson T."/>
            <person name="Thoulutsang Y."/>
            <person name="Thoulutsang D."/>
            <person name="Topham K."/>
            <person name="Topping I."/>
            <person name="Tsamla T."/>
            <person name="Vassiliev H."/>
            <person name="Vo A."/>
            <person name="Wangchuk T."/>
            <person name="Wangdi T."/>
            <person name="Weiand M."/>
            <person name="Wilkinson J."/>
            <person name="Wilson A."/>
            <person name="Yadav S."/>
            <person name="Young G."/>
            <person name="Yu Q."/>
            <person name="Zembek L."/>
            <person name="Zhong D."/>
            <person name="Zimmer A."/>
            <person name="Zwirko Z."/>
            <person name="Jaffe D.B."/>
            <person name="Alvarez P."/>
            <person name="Brockman W."/>
            <person name="Butler J."/>
            <person name="Chin C."/>
            <person name="Gnerre S."/>
            <person name="Grabherr M."/>
            <person name="Kleber M."/>
            <person name="Mauceli E."/>
            <person name="MacCallum I."/>
        </authorList>
    </citation>
    <scope>NUCLEOTIDE SEQUENCE [LARGE SCALE GENOMIC DNA]</scope>
    <source>
        <strain evidence="3">Rob3c / Tucson 14021-0248.25</strain>
    </source>
</reference>
<evidence type="ECO:0000313" key="3">
    <source>
        <dbReference type="Proteomes" id="UP000001292"/>
    </source>
</evidence>
<accession>B4INH5</accession>
<dbReference type="AlphaFoldDB" id="B4INH5"/>
<dbReference type="Proteomes" id="UP000001292">
    <property type="component" value="Unassembled WGS sequence"/>
</dbReference>
<feature type="signal peptide" evidence="1">
    <location>
        <begin position="1"/>
        <end position="21"/>
    </location>
</feature>
<gene>
    <name evidence="2" type="primary">Dsec\GM11663</name>
    <name evidence="2" type="ORF">Dsec_GM11663</name>
</gene>
<protein>
    <submittedName>
        <fullName evidence="2">GM11663</fullName>
    </submittedName>
</protein>
<feature type="chain" id="PRO_5002810914" evidence="1">
    <location>
        <begin position="22"/>
        <end position="82"/>
    </location>
</feature>
<organism evidence="3">
    <name type="scientific">Drosophila sechellia</name>
    <name type="common">Fruit fly</name>
    <dbReference type="NCBI Taxonomy" id="7238"/>
    <lineage>
        <taxon>Eukaryota</taxon>
        <taxon>Metazoa</taxon>
        <taxon>Ecdysozoa</taxon>
        <taxon>Arthropoda</taxon>
        <taxon>Hexapoda</taxon>
        <taxon>Insecta</taxon>
        <taxon>Pterygota</taxon>
        <taxon>Neoptera</taxon>
        <taxon>Endopterygota</taxon>
        <taxon>Diptera</taxon>
        <taxon>Brachycera</taxon>
        <taxon>Muscomorpha</taxon>
        <taxon>Ephydroidea</taxon>
        <taxon>Drosophilidae</taxon>
        <taxon>Drosophila</taxon>
        <taxon>Sophophora</taxon>
    </lineage>
</organism>
<dbReference type="STRING" id="7238.B4INH5"/>
<proteinExistence type="predicted"/>
<dbReference type="GO" id="GO:0009986">
    <property type="term" value="C:cell surface"/>
    <property type="evidence" value="ECO:0007669"/>
    <property type="project" value="EnsemblMetazoa"/>
</dbReference>
<dbReference type="GO" id="GO:0007506">
    <property type="term" value="P:gonadal mesoderm development"/>
    <property type="evidence" value="ECO:0007669"/>
    <property type="project" value="EnsemblMetazoa"/>
</dbReference>
<dbReference type="GO" id="GO:0035262">
    <property type="term" value="P:gonad morphogenesis"/>
    <property type="evidence" value="ECO:0007669"/>
    <property type="project" value="EnsemblMetazoa"/>
</dbReference>
<keyword evidence="1" id="KW-0732">Signal</keyword>
<evidence type="ECO:0000313" key="2">
    <source>
        <dbReference type="EMBL" id="EDW49704.1"/>
    </source>
</evidence>
<name>B4INH5_DROSE</name>
<sequence>MARHIMAVCVVCLLCAHRLHCQDHIESLLGPALVTTHNSQEQLNARVYTNLSPFIHPVRYHRLSMPAGYRYHQFAPSSPTHH</sequence>
<dbReference type="HOGENOM" id="CLU_2560733_0_0_1"/>
<dbReference type="GO" id="GO:0006882">
    <property type="term" value="P:intracellular zinc ion homeostasis"/>
    <property type="evidence" value="ECO:0007669"/>
    <property type="project" value="EnsemblMetazoa"/>
</dbReference>
<dbReference type="GO" id="GO:0008354">
    <property type="term" value="P:germ cell migration"/>
    <property type="evidence" value="ECO:0007669"/>
    <property type="project" value="EnsemblMetazoa"/>
</dbReference>
<evidence type="ECO:0000256" key="1">
    <source>
        <dbReference type="SAM" id="SignalP"/>
    </source>
</evidence>
<keyword evidence="3" id="KW-1185">Reference proteome</keyword>
<dbReference type="GO" id="GO:0016323">
    <property type="term" value="C:basolateral plasma membrane"/>
    <property type="evidence" value="ECO:0007669"/>
    <property type="project" value="EnsemblMetazoa"/>
</dbReference>